<accession>A0A183SV01</accession>
<evidence type="ECO:0000313" key="1">
    <source>
        <dbReference type="EMBL" id="VDL94434.1"/>
    </source>
</evidence>
<keyword evidence="2" id="KW-1185">Reference proteome</keyword>
<protein>
    <submittedName>
        <fullName evidence="3">Secreted protein</fullName>
    </submittedName>
</protein>
<evidence type="ECO:0000313" key="2">
    <source>
        <dbReference type="Proteomes" id="UP000275846"/>
    </source>
</evidence>
<reference evidence="3" key="1">
    <citation type="submission" date="2016-06" db="UniProtKB">
        <authorList>
            <consortium name="WormBaseParasite"/>
        </authorList>
    </citation>
    <scope>IDENTIFICATION</scope>
</reference>
<dbReference type="Proteomes" id="UP000275846">
    <property type="component" value="Unassembled WGS sequence"/>
</dbReference>
<dbReference type="EMBL" id="UYSU01034447">
    <property type="protein sequence ID" value="VDL94434.1"/>
    <property type="molecule type" value="Genomic_DNA"/>
</dbReference>
<organism evidence="3">
    <name type="scientific">Schistocephalus solidus</name>
    <name type="common">Tapeworm</name>
    <dbReference type="NCBI Taxonomy" id="70667"/>
    <lineage>
        <taxon>Eukaryota</taxon>
        <taxon>Metazoa</taxon>
        <taxon>Spiralia</taxon>
        <taxon>Lophotrochozoa</taxon>
        <taxon>Platyhelminthes</taxon>
        <taxon>Cestoda</taxon>
        <taxon>Eucestoda</taxon>
        <taxon>Diphyllobothriidea</taxon>
        <taxon>Diphyllobothriidae</taxon>
        <taxon>Schistocephalus</taxon>
    </lineage>
</organism>
<dbReference type="WBParaSite" id="SSLN_0000835901-mRNA-1">
    <property type="protein sequence ID" value="SSLN_0000835901-mRNA-1"/>
    <property type="gene ID" value="SSLN_0000835901"/>
</dbReference>
<dbReference type="AlphaFoldDB" id="A0A183SV01"/>
<evidence type="ECO:0000313" key="3">
    <source>
        <dbReference type="WBParaSite" id="SSLN_0000835901-mRNA-1"/>
    </source>
</evidence>
<name>A0A183SV01_SCHSO</name>
<sequence>MRLPVRALRHKLIKKATTKIAAFLFIPTILLGNSQLDCTKFTAATAAVGGGGGSDVGGGSGGGGGGGGGGTGGFDCLLACLFASTESWGVTLAVLPSLTLTSPFPPPWCEDSRALAL</sequence>
<gene>
    <name evidence="1" type="ORF">SSLN_LOCUS8049</name>
</gene>
<proteinExistence type="predicted"/>
<reference evidence="1 2" key="2">
    <citation type="submission" date="2018-11" db="EMBL/GenBank/DDBJ databases">
        <authorList>
            <consortium name="Pathogen Informatics"/>
        </authorList>
    </citation>
    <scope>NUCLEOTIDE SEQUENCE [LARGE SCALE GENOMIC DNA]</scope>
    <source>
        <strain evidence="1 2">NST_G2</strain>
    </source>
</reference>